<evidence type="ECO:0000256" key="3">
    <source>
        <dbReference type="SAM" id="SignalP"/>
    </source>
</evidence>
<dbReference type="SUPFAM" id="SSF52058">
    <property type="entry name" value="L domain-like"/>
    <property type="match status" value="1"/>
</dbReference>
<dbReference type="SUPFAM" id="SSF52047">
    <property type="entry name" value="RNI-like"/>
    <property type="match status" value="2"/>
</dbReference>
<feature type="signal peptide" evidence="3">
    <location>
        <begin position="1"/>
        <end position="18"/>
    </location>
</feature>
<dbReference type="Pfam" id="PF13855">
    <property type="entry name" value="LRR_8"/>
    <property type="match status" value="2"/>
</dbReference>
<proteinExistence type="predicted"/>
<evidence type="ECO:0000313" key="5">
    <source>
        <dbReference type="Proteomes" id="UP000192578"/>
    </source>
</evidence>
<keyword evidence="2" id="KW-0677">Repeat</keyword>
<dbReference type="SMART" id="SM00369">
    <property type="entry name" value="LRR_TYP"/>
    <property type="match status" value="9"/>
</dbReference>
<sequence>MKLIGITLLLTVFLEIDGKCSRLPSGNCWVNCMQDIFDVICNACTSEMVRSDLSVFADTSQQLRLYICNSPLITRLSADVFAPVASQILLLDLQDVDFLDTFPELYELNNLYRFSVWNSPRLTKLSLELLPRSVHRLALNKVGVTHFRNDFTDLGSLPNLAQFVVRNSTIRGWQPDFLNTFPKLELLEISNSTIDVRRRPLPSATGMADVHMITKLTLHNNILTANSLDKSAGFLTALLASVKILPGSNVDISMNNLTINDRERDLIPSFQHAKRLNMRGNRLVFNARTLEETREAYIHLEELDLGQTNLLPIKGMFGGFPNLRTLKLDHNNLQNFSEIDIFEGSTCGNLSHIDLSYNEIRLLPSDSTLTRIAPQVLYLNLEGNHLQVFRSNTSLRFEQQDAIFGAFSNLEILILSRNNFSEFYGFHLAGLTKLRVLDISCNPFDFLRKEAFTDLPPSLVDVDVSMCIVSPAPSPWIDWDVFTTLPPLKILRLRSGAYNKWIFKTLNFTTNTSNSLEELYLDDNDITFLRKDSIPRLPNLRTLSMSRNMLQSLSAGLFTSLPNLTRLNLKENRIGTIPANTFSSSKSQLQLLEELELSENGLSQIYRGAFDGLPKLRSLMLGGNSAEVQDIFDDGGKKLEYFGIQGYNHSCLRAEFFDQLPNLRWIFPDHFNLVLAYPDERLFIRDTHLESLLEVCQTGIDTADHETYPGLREYISVTIHDTDEGTGLQYPMLAAFLPLNYCPSDNYVAALAHFICSNASTMER</sequence>
<accession>A0A1W0WSY3</accession>
<organism evidence="4 5">
    <name type="scientific">Hypsibius exemplaris</name>
    <name type="common">Freshwater tardigrade</name>
    <dbReference type="NCBI Taxonomy" id="2072580"/>
    <lineage>
        <taxon>Eukaryota</taxon>
        <taxon>Metazoa</taxon>
        <taxon>Ecdysozoa</taxon>
        <taxon>Tardigrada</taxon>
        <taxon>Eutardigrada</taxon>
        <taxon>Parachela</taxon>
        <taxon>Hypsibioidea</taxon>
        <taxon>Hypsibiidae</taxon>
        <taxon>Hypsibius</taxon>
    </lineage>
</organism>
<dbReference type="EMBL" id="MTYJ01000050">
    <property type="protein sequence ID" value="OQV18318.1"/>
    <property type="molecule type" value="Genomic_DNA"/>
</dbReference>
<gene>
    <name evidence="4" type="ORF">BV898_07522</name>
</gene>
<dbReference type="InterPro" id="IPR032675">
    <property type="entry name" value="LRR_dom_sf"/>
</dbReference>
<dbReference type="AlphaFoldDB" id="A0A1W0WSY3"/>
<comment type="caution">
    <text evidence="4">The sequence shown here is derived from an EMBL/GenBank/DDBJ whole genome shotgun (WGS) entry which is preliminary data.</text>
</comment>
<dbReference type="PROSITE" id="PS51450">
    <property type="entry name" value="LRR"/>
    <property type="match status" value="3"/>
</dbReference>
<name>A0A1W0WSY3_HYPEX</name>
<dbReference type="OrthoDB" id="676979at2759"/>
<reference evidence="5" key="1">
    <citation type="submission" date="2017-01" db="EMBL/GenBank/DDBJ databases">
        <title>Comparative genomics of anhydrobiosis in the tardigrade Hypsibius dujardini.</title>
        <authorList>
            <person name="Yoshida Y."/>
            <person name="Koutsovoulos G."/>
            <person name="Laetsch D."/>
            <person name="Stevens L."/>
            <person name="Kumar S."/>
            <person name="Horikawa D."/>
            <person name="Ishino K."/>
            <person name="Komine S."/>
            <person name="Tomita M."/>
            <person name="Blaxter M."/>
            <person name="Arakawa K."/>
        </authorList>
    </citation>
    <scope>NUCLEOTIDE SEQUENCE [LARGE SCALE GENOMIC DNA]</scope>
    <source>
        <strain evidence="5">Z151</strain>
    </source>
</reference>
<dbReference type="Gene3D" id="3.80.10.10">
    <property type="entry name" value="Ribonuclease Inhibitor"/>
    <property type="match status" value="5"/>
</dbReference>
<protein>
    <recommendedName>
        <fullName evidence="6">Insulin-like growth factor-binding protein complex acid labile subunit</fullName>
    </recommendedName>
</protein>
<evidence type="ECO:0000256" key="1">
    <source>
        <dbReference type="ARBA" id="ARBA00022614"/>
    </source>
</evidence>
<evidence type="ECO:0008006" key="6">
    <source>
        <dbReference type="Google" id="ProtNLM"/>
    </source>
</evidence>
<dbReference type="PANTHER" id="PTHR24366">
    <property type="entry name" value="IG(IMMUNOGLOBULIN) AND LRR(LEUCINE RICH REPEAT) DOMAINS"/>
    <property type="match status" value="1"/>
</dbReference>
<feature type="chain" id="PRO_5010731681" description="Insulin-like growth factor-binding protein complex acid labile subunit" evidence="3">
    <location>
        <begin position="19"/>
        <end position="764"/>
    </location>
</feature>
<dbReference type="InterPro" id="IPR003591">
    <property type="entry name" value="Leu-rich_rpt_typical-subtyp"/>
</dbReference>
<keyword evidence="1" id="KW-0433">Leucine-rich repeat</keyword>
<evidence type="ECO:0000313" key="4">
    <source>
        <dbReference type="EMBL" id="OQV18318.1"/>
    </source>
</evidence>
<dbReference type="InterPro" id="IPR001611">
    <property type="entry name" value="Leu-rich_rpt"/>
</dbReference>
<keyword evidence="3" id="KW-0732">Signal</keyword>
<keyword evidence="5" id="KW-1185">Reference proteome</keyword>
<dbReference type="Proteomes" id="UP000192578">
    <property type="component" value="Unassembled WGS sequence"/>
</dbReference>
<evidence type="ECO:0000256" key="2">
    <source>
        <dbReference type="ARBA" id="ARBA00022737"/>
    </source>
</evidence>